<dbReference type="InterPro" id="IPR001650">
    <property type="entry name" value="Helicase_C-like"/>
</dbReference>
<evidence type="ECO:0000256" key="4">
    <source>
        <dbReference type="ARBA" id="ARBA00023125"/>
    </source>
</evidence>
<feature type="region of interest" description="Disordered" evidence="8">
    <location>
        <begin position="569"/>
        <end position="613"/>
    </location>
</feature>
<keyword evidence="2" id="KW-0547">Nucleotide-binding</keyword>
<evidence type="ECO:0000256" key="6">
    <source>
        <dbReference type="ARBA" id="ARBA00034617"/>
    </source>
</evidence>
<evidence type="ECO:0000256" key="5">
    <source>
        <dbReference type="ARBA" id="ARBA00023235"/>
    </source>
</evidence>
<feature type="domain" description="Helicase ATP-binding" evidence="9">
    <location>
        <begin position="4"/>
        <end position="181"/>
    </location>
</feature>
<reference evidence="11 12" key="1">
    <citation type="submission" date="2014-06" db="EMBL/GenBank/DDBJ databases">
        <title>Evolutionary Origins and Diversification of the Mycorrhizal Mutualists.</title>
        <authorList>
            <consortium name="DOE Joint Genome Institute"/>
            <consortium name="Mycorrhizal Genomics Consortium"/>
            <person name="Kohler A."/>
            <person name="Kuo A."/>
            <person name="Nagy L.G."/>
            <person name="Floudas D."/>
            <person name="Copeland A."/>
            <person name="Barry K.W."/>
            <person name="Cichocki N."/>
            <person name="Veneault-Fourrey C."/>
            <person name="LaButti K."/>
            <person name="Lindquist E.A."/>
            <person name="Lipzen A."/>
            <person name="Lundell T."/>
            <person name="Morin E."/>
            <person name="Murat C."/>
            <person name="Riley R."/>
            <person name="Ohm R."/>
            <person name="Sun H."/>
            <person name="Tunlid A."/>
            <person name="Henrissat B."/>
            <person name="Grigoriev I.V."/>
            <person name="Hibbett D.S."/>
            <person name="Martin F."/>
        </authorList>
    </citation>
    <scope>NUCLEOTIDE SEQUENCE [LARGE SCALE GENOMIC DNA]</scope>
    <source>
        <strain evidence="11 12">FD-325 SS-3</strain>
    </source>
</reference>
<evidence type="ECO:0000313" key="12">
    <source>
        <dbReference type="Proteomes" id="UP000053263"/>
    </source>
</evidence>
<feature type="compositionally biased region" description="Low complexity" evidence="8">
    <location>
        <begin position="675"/>
        <end position="695"/>
    </location>
</feature>
<dbReference type="SMART" id="SM00490">
    <property type="entry name" value="HELICc"/>
    <property type="match status" value="1"/>
</dbReference>
<evidence type="ECO:0000256" key="8">
    <source>
        <dbReference type="SAM" id="MobiDB-lite"/>
    </source>
</evidence>
<dbReference type="OrthoDB" id="10261556at2759"/>
<keyword evidence="3" id="KW-0067">ATP-binding</keyword>
<dbReference type="SMART" id="SM00487">
    <property type="entry name" value="DEXDc"/>
    <property type="match status" value="1"/>
</dbReference>
<dbReference type="SUPFAM" id="SSF52540">
    <property type="entry name" value="P-loop containing nucleoside triphosphate hydrolases"/>
    <property type="match status" value="1"/>
</dbReference>
<dbReference type="AlphaFoldDB" id="A0A0C9SL94"/>
<dbReference type="GO" id="GO:0000724">
    <property type="term" value="P:double-strand break repair via homologous recombination"/>
    <property type="evidence" value="ECO:0007669"/>
    <property type="project" value="TreeGrafter"/>
</dbReference>
<feature type="region of interest" description="Disordered" evidence="8">
    <location>
        <begin position="674"/>
        <end position="695"/>
    </location>
</feature>
<gene>
    <name evidence="11" type="ORF">PLICRDRAFT_145764</name>
</gene>
<dbReference type="Pfam" id="PF00271">
    <property type="entry name" value="Helicase_C"/>
    <property type="match status" value="1"/>
</dbReference>
<dbReference type="PROSITE" id="PS51194">
    <property type="entry name" value="HELICASE_CTER"/>
    <property type="match status" value="1"/>
</dbReference>
<dbReference type="Gene3D" id="3.40.50.300">
    <property type="entry name" value="P-loop containing nucleotide triphosphate hydrolases"/>
    <property type="match status" value="2"/>
</dbReference>
<feature type="compositionally biased region" description="Polar residues" evidence="8">
    <location>
        <begin position="602"/>
        <end position="613"/>
    </location>
</feature>
<keyword evidence="4" id="KW-0238">DNA-binding</keyword>
<dbReference type="GO" id="GO:0009378">
    <property type="term" value="F:four-way junction helicase activity"/>
    <property type="evidence" value="ECO:0007669"/>
    <property type="project" value="TreeGrafter"/>
</dbReference>
<name>A0A0C9SL94_PLICR</name>
<keyword evidence="5" id="KW-0413">Isomerase</keyword>
<evidence type="ECO:0000259" key="10">
    <source>
        <dbReference type="PROSITE" id="PS51194"/>
    </source>
</evidence>
<dbReference type="Proteomes" id="UP000053263">
    <property type="component" value="Unassembled WGS sequence"/>
</dbReference>
<evidence type="ECO:0000313" key="11">
    <source>
        <dbReference type="EMBL" id="KII85091.1"/>
    </source>
</evidence>
<accession>A0A0C9SL94</accession>
<dbReference type="EMBL" id="KN832568">
    <property type="protein sequence ID" value="KII85091.1"/>
    <property type="molecule type" value="Genomic_DNA"/>
</dbReference>
<dbReference type="PANTHER" id="PTHR13710:SF105">
    <property type="entry name" value="ATP-DEPENDENT DNA HELICASE Q1"/>
    <property type="match status" value="1"/>
</dbReference>
<organism evidence="11 12">
    <name type="scientific">Plicaturopsis crispa FD-325 SS-3</name>
    <dbReference type="NCBI Taxonomy" id="944288"/>
    <lineage>
        <taxon>Eukaryota</taxon>
        <taxon>Fungi</taxon>
        <taxon>Dikarya</taxon>
        <taxon>Basidiomycota</taxon>
        <taxon>Agaricomycotina</taxon>
        <taxon>Agaricomycetes</taxon>
        <taxon>Agaricomycetidae</taxon>
        <taxon>Amylocorticiales</taxon>
        <taxon>Amylocorticiaceae</taxon>
        <taxon>Plicatura</taxon>
        <taxon>Plicaturopsis crispa</taxon>
    </lineage>
</organism>
<dbReference type="Pfam" id="PF00270">
    <property type="entry name" value="DEAD"/>
    <property type="match status" value="1"/>
</dbReference>
<dbReference type="InterPro" id="IPR011545">
    <property type="entry name" value="DEAD/DEAH_box_helicase_dom"/>
</dbReference>
<evidence type="ECO:0000256" key="2">
    <source>
        <dbReference type="ARBA" id="ARBA00022741"/>
    </source>
</evidence>
<dbReference type="GO" id="GO:0005737">
    <property type="term" value="C:cytoplasm"/>
    <property type="evidence" value="ECO:0007669"/>
    <property type="project" value="TreeGrafter"/>
</dbReference>
<dbReference type="GO" id="GO:0003677">
    <property type="term" value="F:DNA binding"/>
    <property type="evidence" value="ECO:0007669"/>
    <property type="project" value="UniProtKB-KW"/>
</dbReference>
<dbReference type="GO" id="GO:0005524">
    <property type="term" value="F:ATP binding"/>
    <property type="evidence" value="ECO:0007669"/>
    <property type="project" value="UniProtKB-KW"/>
</dbReference>
<protein>
    <recommendedName>
        <fullName evidence="7">DNA 3'-5' helicase</fullName>
        <ecNumber evidence="7">5.6.2.4</ecNumber>
    </recommendedName>
</protein>
<dbReference type="GO" id="GO:0043138">
    <property type="term" value="F:3'-5' DNA helicase activity"/>
    <property type="evidence" value="ECO:0007669"/>
    <property type="project" value="UniProtKB-EC"/>
</dbReference>
<dbReference type="InterPro" id="IPR027417">
    <property type="entry name" value="P-loop_NTPase"/>
</dbReference>
<keyword evidence="12" id="KW-1185">Reference proteome</keyword>
<comment type="catalytic activity">
    <reaction evidence="6">
        <text>Couples ATP hydrolysis with the unwinding of duplex DNA by translocating in the 3'-5' direction.</text>
        <dbReference type="EC" id="5.6.2.4"/>
    </reaction>
</comment>
<proteinExistence type="inferred from homology"/>
<evidence type="ECO:0000256" key="7">
    <source>
        <dbReference type="ARBA" id="ARBA00034808"/>
    </source>
</evidence>
<evidence type="ECO:0000256" key="3">
    <source>
        <dbReference type="ARBA" id="ARBA00022840"/>
    </source>
</evidence>
<feature type="domain" description="Helicase C-terminal" evidence="10">
    <location>
        <begin position="214"/>
        <end position="376"/>
    </location>
</feature>
<dbReference type="GO" id="GO:0005694">
    <property type="term" value="C:chromosome"/>
    <property type="evidence" value="ECO:0007669"/>
    <property type="project" value="TreeGrafter"/>
</dbReference>
<dbReference type="HOGENOM" id="CLU_001103_19_4_1"/>
<comment type="similarity">
    <text evidence="1">Belongs to the helicase family. RecQ subfamily.</text>
</comment>
<evidence type="ECO:0000256" key="1">
    <source>
        <dbReference type="ARBA" id="ARBA00005446"/>
    </source>
</evidence>
<dbReference type="PANTHER" id="PTHR13710">
    <property type="entry name" value="DNA HELICASE RECQ FAMILY MEMBER"/>
    <property type="match status" value="1"/>
</dbReference>
<dbReference type="PROSITE" id="PS51192">
    <property type="entry name" value="HELICASE_ATP_BIND_1"/>
    <property type="match status" value="1"/>
</dbReference>
<dbReference type="InterPro" id="IPR014001">
    <property type="entry name" value="Helicase_ATP-bd"/>
</dbReference>
<dbReference type="EC" id="5.6.2.4" evidence="7"/>
<sequence>MEAIEAQLKKKDVLVHAGTGLGKTAIAAGPHAHPSAKGKVTLMVSPLIALHEEMAETFRDEFKLKATAINSSNGGCKAETLEEIITGEWQIVLISPEMLLSRRFTNDVLRKPEFGQRILSVVIDEAHVVSHWGSSFRKKYGELGKIRAFLPRSTPFVALSATLPARLRHDVLTKLQYHKTDYVSIDVGNDRPNVSIVVRGMQHPINTYADLDFIVGDLLVRCPADISKTFIYCDNIATGVDIIDHLTALLPEFLEGAGLVRPYNAAFSKKYRTKVMSMFRDGSVRVLVCTDAAGMGCNIPDVDLVVQWKLPGSVSTFVQRAGRAGRGPGTKGLAVLLVESSAYGIEPEEAKDKIPKGRKKVAKAGQATAPSAGQLKHAANVKKARALLRGAKRGARGGKSDAIPVRDAPKLRPDAADEGLLVLVQTGLCRRAVLTEVYGNKPFGHKRIVPCCDLCEPSLLDRTRPGTLQSVKRASAIKKGLPCEAVQTGLHSWRTLVHRRDFRRALFPASAILKNETLVLLSSVGPFKSREMLKKVLAGQWEWEASYGDELFEVLVNMDIPALVPIPKAPRGRKRAGEDVDASEVPAASSSRAKPRAKTAMTAANTTSVNHGSTEEAQIYVPTIPPAPNKPTTRTQENIFHAGPMYQYNAGTHGVGGRESLPFALDVWAPVFRNASPPAEAPNASSSSVSDVQID</sequence>
<evidence type="ECO:0000259" key="9">
    <source>
        <dbReference type="PROSITE" id="PS51192"/>
    </source>
</evidence>